<dbReference type="GO" id="GO:0003677">
    <property type="term" value="F:DNA binding"/>
    <property type="evidence" value="ECO:0007669"/>
    <property type="project" value="TreeGrafter"/>
</dbReference>
<evidence type="ECO:0000256" key="7">
    <source>
        <dbReference type="RuleBase" id="RU000416"/>
    </source>
</evidence>
<evidence type="ECO:0000313" key="9">
    <source>
        <dbReference type="EMBL" id="SEH59585.1"/>
    </source>
</evidence>
<sequence>MRKVEAIDLFCGIGGLTCGLQQVDIKVIAGLDNDKSCQYSYEKNNNVDFICKDVTKYDFREMKDMYSKDSIKVLVGCAPCQTFSSHTFKVRNREDDIRWNMIDHFLRGIKEIKPDIISMENVRGITKTEIFFKFVEQVKKLGYKISYEVVNFADYGVPQNRNRLVFLASKLGEIFIPIKTHSKKNRVTIKGIIKKLPKIKSGEVYKNDKTHTSRNLSKLNIQRIKQSNPGGTWQDWDNELLLNCYKKESGQTYSTVYGRMSWDKVSPTITTQFSSYGSGRFGHPEQDRAISIREGALLQTFPMDYDFGKEIRIVEVSRHIGNAVPPKMGKNIGICILRHLEEVEYGKK</sequence>
<evidence type="ECO:0000256" key="1">
    <source>
        <dbReference type="ARBA" id="ARBA00022603"/>
    </source>
</evidence>
<dbReference type="PRINTS" id="PR00105">
    <property type="entry name" value="C5METTRFRASE"/>
</dbReference>
<comment type="similarity">
    <text evidence="6 7">Belongs to the class I-like SAM-binding methyltransferase superfamily. C5-methyltransferase family.</text>
</comment>
<dbReference type="PANTHER" id="PTHR10629">
    <property type="entry name" value="CYTOSINE-SPECIFIC METHYLTRANSFERASE"/>
    <property type="match status" value="1"/>
</dbReference>
<evidence type="ECO:0000256" key="6">
    <source>
        <dbReference type="PROSITE-ProRule" id="PRU01016"/>
    </source>
</evidence>
<proteinExistence type="inferred from homology"/>
<dbReference type="PROSITE" id="PS00095">
    <property type="entry name" value="C5_MTASE_2"/>
    <property type="match status" value="1"/>
</dbReference>
<dbReference type="InterPro" id="IPR018117">
    <property type="entry name" value="C5_DNA_meth_AS"/>
</dbReference>
<name>A0A1H6JCL6_9GAMM</name>
<dbReference type="EC" id="2.1.1.37" evidence="8"/>
<keyword evidence="1 6" id="KW-0489">Methyltransferase</keyword>
<keyword evidence="4" id="KW-0680">Restriction system</keyword>
<dbReference type="EMBL" id="CDSC02000028">
    <property type="protein sequence ID" value="SEH59585.1"/>
    <property type="molecule type" value="Genomic_DNA"/>
</dbReference>
<accession>A0A1H6JCL6</accession>
<dbReference type="GO" id="GO:0009307">
    <property type="term" value="P:DNA restriction-modification system"/>
    <property type="evidence" value="ECO:0007669"/>
    <property type="project" value="UniProtKB-KW"/>
</dbReference>
<organism evidence="9 10">
    <name type="scientific">Bathymodiolus azoricus thioautotrophic gill symbiont</name>
    <dbReference type="NCBI Taxonomy" id="235205"/>
    <lineage>
        <taxon>Bacteria</taxon>
        <taxon>Pseudomonadati</taxon>
        <taxon>Pseudomonadota</taxon>
        <taxon>Gammaproteobacteria</taxon>
        <taxon>sulfur-oxidizing symbionts</taxon>
    </lineage>
</organism>
<dbReference type="Pfam" id="PF00145">
    <property type="entry name" value="DNA_methylase"/>
    <property type="match status" value="1"/>
</dbReference>
<evidence type="ECO:0000256" key="2">
    <source>
        <dbReference type="ARBA" id="ARBA00022679"/>
    </source>
</evidence>
<evidence type="ECO:0000313" key="10">
    <source>
        <dbReference type="Proteomes" id="UP000198988"/>
    </source>
</evidence>
<gene>
    <name evidence="9" type="ORF">BAZSYMA_ACONTIG07286_0</name>
</gene>
<dbReference type="PROSITE" id="PS00094">
    <property type="entry name" value="C5_MTASE_1"/>
    <property type="match status" value="1"/>
</dbReference>
<protein>
    <recommendedName>
        <fullName evidence="8">Cytosine-specific methyltransferase</fullName>
        <ecNumber evidence="8">2.1.1.37</ecNumber>
    </recommendedName>
</protein>
<reference evidence="10" key="1">
    <citation type="submission" date="2016-06" db="EMBL/GenBank/DDBJ databases">
        <authorList>
            <person name="Petersen J."/>
            <person name="Sayavedra L."/>
        </authorList>
    </citation>
    <scope>NUCLEOTIDE SEQUENCE [LARGE SCALE GENOMIC DNA]</scope>
    <source>
        <strain evidence="10">BazSymA</strain>
    </source>
</reference>
<dbReference type="GO" id="GO:0003886">
    <property type="term" value="F:DNA (cytosine-5-)-methyltransferase activity"/>
    <property type="evidence" value="ECO:0007669"/>
    <property type="project" value="UniProtKB-EC"/>
</dbReference>
<dbReference type="Gene3D" id="3.90.120.10">
    <property type="entry name" value="DNA Methylase, subunit A, domain 2"/>
    <property type="match status" value="1"/>
</dbReference>
<dbReference type="SUPFAM" id="SSF53335">
    <property type="entry name" value="S-adenosyl-L-methionine-dependent methyltransferases"/>
    <property type="match status" value="1"/>
</dbReference>
<evidence type="ECO:0000256" key="3">
    <source>
        <dbReference type="ARBA" id="ARBA00022691"/>
    </source>
</evidence>
<dbReference type="RefSeq" id="WP_090714481.1">
    <property type="nucleotide sequence ID" value="NZ_CDSC02000028.1"/>
</dbReference>
<dbReference type="GO" id="GO:0044027">
    <property type="term" value="P:negative regulation of gene expression via chromosomal CpG island methylation"/>
    <property type="evidence" value="ECO:0007669"/>
    <property type="project" value="TreeGrafter"/>
</dbReference>
<dbReference type="GO" id="GO:0032259">
    <property type="term" value="P:methylation"/>
    <property type="evidence" value="ECO:0007669"/>
    <property type="project" value="UniProtKB-KW"/>
</dbReference>
<dbReference type="NCBIfam" id="TIGR00675">
    <property type="entry name" value="dcm"/>
    <property type="match status" value="1"/>
</dbReference>
<dbReference type="Proteomes" id="UP000198988">
    <property type="component" value="Unassembled WGS sequence"/>
</dbReference>
<dbReference type="OrthoDB" id="9813719at2"/>
<dbReference type="InterPro" id="IPR029063">
    <property type="entry name" value="SAM-dependent_MTases_sf"/>
</dbReference>
<dbReference type="InterPro" id="IPR031303">
    <property type="entry name" value="C5_meth_CS"/>
</dbReference>
<dbReference type="PROSITE" id="PS51679">
    <property type="entry name" value="SAM_MT_C5"/>
    <property type="match status" value="1"/>
</dbReference>
<feature type="active site" evidence="6">
    <location>
        <position position="80"/>
    </location>
</feature>
<dbReference type="InterPro" id="IPR001525">
    <property type="entry name" value="C5_MeTfrase"/>
</dbReference>
<dbReference type="Gene3D" id="3.40.50.150">
    <property type="entry name" value="Vaccinia Virus protein VP39"/>
    <property type="match status" value="1"/>
</dbReference>
<dbReference type="PANTHER" id="PTHR10629:SF52">
    <property type="entry name" value="DNA (CYTOSINE-5)-METHYLTRANSFERASE 1"/>
    <property type="match status" value="1"/>
</dbReference>
<evidence type="ECO:0000256" key="8">
    <source>
        <dbReference type="RuleBase" id="RU000417"/>
    </source>
</evidence>
<evidence type="ECO:0000256" key="5">
    <source>
        <dbReference type="ARBA" id="ARBA00047422"/>
    </source>
</evidence>
<keyword evidence="3 6" id="KW-0949">S-adenosyl-L-methionine</keyword>
<comment type="catalytic activity">
    <reaction evidence="5 8">
        <text>a 2'-deoxycytidine in DNA + S-adenosyl-L-methionine = a 5-methyl-2'-deoxycytidine in DNA + S-adenosyl-L-homocysteine + H(+)</text>
        <dbReference type="Rhea" id="RHEA:13681"/>
        <dbReference type="Rhea" id="RHEA-COMP:11369"/>
        <dbReference type="Rhea" id="RHEA-COMP:11370"/>
        <dbReference type="ChEBI" id="CHEBI:15378"/>
        <dbReference type="ChEBI" id="CHEBI:57856"/>
        <dbReference type="ChEBI" id="CHEBI:59789"/>
        <dbReference type="ChEBI" id="CHEBI:85452"/>
        <dbReference type="ChEBI" id="CHEBI:85454"/>
        <dbReference type="EC" id="2.1.1.37"/>
    </reaction>
</comment>
<dbReference type="AlphaFoldDB" id="A0A1H6JCL6"/>
<dbReference type="InterPro" id="IPR050390">
    <property type="entry name" value="C5-Methyltransferase"/>
</dbReference>
<evidence type="ECO:0000256" key="4">
    <source>
        <dbReference type="ARBA" id="ARBA00022747"/>
    </source>
</evidence>
<keyword evidence="2 6" id="KW-0808">Transferase</keyword>